<dbReference type="PANTHER" id="PTHR43329">
    <property type="entry name" value="EPOXIDE HYDROLASE"/>
    <property type="match status" value="1"/>
</dbReference>
<feature type="region of interest" description="Disordered" evidence="1">
    <location>
        <begin position="1"/>
        <end position="22"/>
    </location>
</feature>
<evidence type="ECO:0000313" key="3">
    <source>
        <dbReference type="EMBL" id="QET06027.1"/>
    </source>
</evidence>
<sequence length="293" mass="32671">MARRVDRQRADRHHTAGRGALMSVNPTHPLRRARTDLLDIGYLTAGDETARPVVLLHGFPYDVRAFDAVTPRLAAQGARVIVPYLRGHGPTRFHDAATPRIGERAALGQDVIDLMDALHIPEAVFAGFDTGGRAASAAAALRPTRCVGLIAASEDRVADRAALREPQPPRTEWDHWYRFYLLTERGRAGLARHRRAIARMVWRDQLVQYDDDLFDRSARTFDNRDFIAVTVQGLRHQFGDDAGHADQADADRKIAQAPAHGRPAFAIDTLPQNDPSAWVEAALQCMRQGKWRT</sequence>
<evidence type="ECO:0000313" key="4">
    <source>
        <dbReference type="Proteomes" id="UP000322822"/>
    </source>
</evidence>
<dbReference type="GO" id="GO:0016787">
    <property type="term" value="F:hydrolase activity"/>
    <property type="evidence" value="ECO:0007669"/>
    <property type="project" value="UniProtKB-KW"/>
</dbReference>
<dbReference type="Gene3D" id="3.40.50.1820">
    <property type="entry name" value="alpha/beta hydrolase"/>
    <property type="match status" value="1"/>
</dbReference>
<dbReference type="Pfam" id="PF00561">
    <property type="entry name" value="Abhydrolase_1"/>
    <property type="match status" value="1"/>
</dbReference>
<dbReference type="AlphaFoldDB" id="A0A5P2HCP0"/>
<name>A0A5P2HCP0_9BURK</name>
<reference evidence="3 4" key="1">
    <citation type="submission" date="2019-09" db="EMBL/GenBank/DDBJ databases">
        <title>FDA dAtabase for Regulatory Grade micrObial Sequences (FDA-ARGOS): Supporting development and validation of Infectious Disease Dx tests.</title>
        <authorList>
            <person name="Sciortino C."/>
            <person name="Tallon L."/>
            <person name="Sadzewicz L."/>
            <person name="Vavikolanu K."/>
            <person name="Mehta A."/>
            <person name="Aluvathingal J."/>
            <person name="Nadendla S."/>
            <person name="Nandy P."/>
            <person name="Geyer C."/>
            <person name="Yan Y."/>
            <person name="Sichtig H."/>
        </authorList>
    </citation>
    <scope>NUCLEOTIDE SEQUENCE [LARGE SCALE GENOMIC DNA]</scope>
    <source>
        <strain evidence="3 4">FDAARGOS_664</strain>
    </source>
</reference>
<dbReference type="OrthoDB" id="9780765at2"/>
<dbReference type="EMBL" id="CP044067">
    <property type="protein sequence ID" value="QET06027.1"/>
    <property type="molecule type" value="Genomic_DNA"/>
</dbReference>
<feature type="domain" description="AB hydrolase-1" evidence="2">
    <location>
        <begin position="52"/>
        <end position="180"/>
    </location>
</feature>
<accession>A0A5P2HCP0</accession>
<evidence type="ECO:0000259" key="2">
    <source>
        <dbReference type="Pfam" id="PF00561"/>
    </source>
</evidence>
<proteinExistence type="predicted"/>
<dbReference type="Proteomes" id="UP000322822">
    <property type="component" value="Chromosome 2"/>
</dbReference>
<gene>
    <name evidence="3" type="ORF">FOB72_29305</name>
</gene>
<keyword evidence="3" id="KW-0378">Hydrolase</keyword>
<organism evidence="3 4">
    <name type="scientific">Cupriavidus pauculus</name>
    <dbReference type="NCBI Taxonomy" id="82633"/>
    <lineage>
        <taxon>Bacteria</taxon>
        <taxon>Pseudomonadati</taxon>
        <taxon>Pseudomonadota</taxon>
        <taxon>Betaproteobacteria</taxon>
        <taxon>Burkholderiales</taxon>
        <taxon>Burkholderiaceae</taxon>
        <taxon>Cupriavidus</taxon>
    </lineage>
</organism>
<dbReference type="InterPro" id="IPR000073">
    <property type="entry name" value="AB_hydrolase_1"/>
</dbReference>
<evidence type="ECO:0000256" key="1">
    <source>
        <dbReference type="SAM" id="MobiDB-lite"/>
    </source>
</evidence>
<dbReference type="InterPro" id="IPR029058">
    <property type="entry name" value="AB_hydrolase_fold"/>
</dbReference>
<protein>
    <submittedName>
        <fullName evidence="3">Alpha/beta fold hydrolase</fullName>
    </submittedName>
</protein>
<dbReference type="SUPFAM" id="SSF53474">
    <property type="entry name" value="alpha/beta-Hydrolases"/>
    <property type="match status" value="1"/>
</dbReference>